<accession>A0AA37LQD9</accession>
<dbReference type="Proteomes" id="UP001055172">
    <property type="component" value="Unassembled WGS sequence"/>
</dbReference>
<comment type="caution">
    <text evidence="1">The sequence shown here is derived from an EMBL/GenBank/DDBJ whole genome shotgun (WGS) entry which is preliminary data.</text>
</comment>
<evidence type="ECO:0000313" key="1">
    <source>
        <dbReference type="EMBL" id="GJC81415.1"/>
    </source>
</evidence>
<gene>
    <name evidence="1" type="ORF">ColLi_04253</name>
</gene>
<keyword evidence="2" id="KW-1185">Reference proteome</keyword>
<dbReference type="EMBL" id="BPPX01000007">
    <property type="protein sequence ID" value="GJC81415.1"/>
    <property type="molecule type" value="Genomic_DNA"/>
</dbReference>
<evidence type="ECO:0000313" key="2">
    <source>
        <dbReference type="Proteomes" id="UP001055172"/>
    </source>
</evidence>
<reference evidence="1 2" key="1">
    <citation type="submission" date="2021-07" db="EMBL/GenBank/DDBJ databases">
        <title>Genome data of Colletotrichum spaethianum.</title>
        <authorList>
            <person name="Utami Y.D."/>
            <person name="Hiruma K."/>
        </authorList>
    </citation>
    <scope>NUCLEOTIDE SEQUENCE [LARGE SCALE GENOMIC DNA]</scope>
    <source>
        <strain evidence="1 2">MAFF 242679</strain>
    </source>
</reference>
<dbReference type="AlphaFoldDB" id="A0AA37LQD9"/>
<name>A0AA37LQD9_9PEZI</name>
<organism evidence="1 2">
    <name type="scientific">Colletotrichum liriopes</name>
    <dbReference type="NCBI Taxonomy" id="708192"/>
    <lineage>
        <taxon>Eukaryota</taxon>
        <taxon>Fungi</taxon>
        <taxon>Dikarya</taxon>
        <taxon>Ascomycota</taxon>
        <taxon>Pezizomycotina</taxon>
        <taxon>Sordariomycetes</taxon>
        <taxon>Hypocreomycetidae</taxon>
        <taxon>Glomerellales</taxon>
        <taxon>Glomerellaceae</taxon>
        <taxon>Colletotrichum</taxon>
        <taxon>Colletotrichum spaethianum species complex</taxon>
    </lineage>
</organism>
<proteinExistence type="predicted"/>
<sequence>MLQIRPMKTPLICALPRIATLAMGKAVCGVYCTYDLLRRVTGSPAAGWRLGLGNGTYGIQSVQM</sequence>
<protein>
    <submittedName>
        <fullName evidence="1">Uncharacterized protein</fullName>
    </submittedName>
</protein>